<proteinExistence type="predicted"/>
<evidence type="ECO:0000313" key="1">
    <source>
        <dbReference type="EMBL" id="PSR58733.1"/>
    </source>
</evidence>
<sequence length="73" mass="8068">MARTIQATARTTRSSRGGTGAVENFVGALRCIYRFAENSAWIRPRDNSARGIAKPVRRASHRYAIPSGDSQQF</sequence>
<comment type="caution">
    <text evidence="1">The sequence shown here is derived from an EMBL/GenBank/DDBJ whole genome shotgun (WGS) entry which is preliminary data.</text>
</comment>
<evidence type="ECO:0008006" key="3">
    <source>
        <dbReference type="Google" id="ProtNLM"/>
    </source>
</evidence>
<protein>
    <recommendedName>
        <fullName evidence="3">Integrase</fullName>
    </recommendedName>
</protein>
<organism evidence="1 2">
    <name type="scientific">Nocardia nova</name>
    <dbReference type="NCBI Taxonomy" id="37330"/>
    <lineage>
        <taxon>Bacteria</taxon>
        <taxon>Bacillati</taxon>
        <taxon>Actinomycetota</taxon>
        <taxon>Actinomycetes</taxon>
        <taxon>Mycobacteriales</taxon>
        <taxon>Nocardiaceae</taxon>
        <taxon>Nocardia</taxon>
    </lineage>
</organism>
<dbReference type="RefSeq" id="WP_063025245.1">
    <property type="nucleotide sequence ID" value="NZ_PYHS01000021.1"/>
</dbReference>
<name>A0A2T2YT97_9NOCA</name>
<dbReference type="EMBL" id="PYHS01000021">
    <property type="protein sequence ID" value="PSR58733.1"/>
    <property type="molecule type" value="Genomic_DNA"/>
</dbReference>
<dbReference type="Proteomes" id="UP000241647">
    <property type="component" value="Unassembled WGS sequence"/>
</dbReference>
<evidence type="ECO:0000313" key="2">
    <source>
        <dbReference type="Proteomes" id="UP000241647"/>
    </source>
</evidence>
<accession>A0A2T2YT97</accession>
<gene>
    <name evidence="1" type="ORF">C8259_29800</name>
</gene>
<reference evidence="1 2" key="1">
    <citation type="submission" date="2018-02" db="EMBL/GenBank/DDBJ databases">
        <title>8 Nocardia nova and 1 Nocardia cyriacigeorgica strain used for evolution to TMP-SMX.</title>
        <authorList>
            <person name="Mehta H."/>
            <person name="Weng J."/>
            <person name="Shamoo Y."/>
        </authorList>
    </citation>
    <scope>NUCLEOTIDE SEQUENCE [LARGE SCALE GENOMIC DNA]</scope>
    <source>
        <strain evidence="1 2">ATCC 33727</strain>
    </source>
</reference>
<dbReference type="AlphaFoldDB" id="A0A2T2YT97"/>